<evidence type="ECO:0000313" key="3">
    <source>
        <dbReference type="Proteomes" id="UP000887578"/>
    </source>
</evidence>
<proteinExistence type="predicted"/>
<evidence type="ECO:0000256" key="2">
    <source>
        <dbReference type="SAM" id="SignalP"/>
    </source>
</evidence>
<dbReference type="Proteomes" id="UP000887578">
    <property type="component" value="Unplaced"/>
</dbReference>
<keyword evidence="3" id="KW-1185">Reference proteome</keyword>
<reference evidence="4" key="1">
    <citation type="submission" date="2022-11" db="UniProtKB">
        <authorList>
            <consortium name="WormBaseParasite"/>
        </authorList>
    </citation>
    <scope>IDENTIFICATION</scope>
</reference>
<dbReference type="WBParaSite" id="PDA_v2.g26824.t1">
    <property type="protein sequence ID" value="PDA_v2.g26824.t1"/>
    <property type="gene ID" value="PDA_v2.g26824"/>
</dbReference>
<evidence type="ECO:0000313" key="4">
    <source>
        <dbReference type="WBParaSite" id="PDA_v2.g26824.t1"/>
    </source>
</evidence>
<protein>
    <submittedName>
        <fullName evidence="4">Uncharacterized protein</fullName>
    </submittedName>
</protein>
<name>A0A914Q610_9BILA</name>
<feature type="chain" id="PRO_5036825187" evidence="2">
    <location>
        <begin position="18"/>
        <end position="213"/>
    </location>
</feature>
<feature type="signal peptide" evidence="2">
    <location>
        <begin position="1"/>
        <end position="17"/>
    </location>
</feature>
<organism evidence="3 4">
    <name type="scientific">Panagrolaimus davidi</name>
    <dbReference type="NCBI Taxonomy" id="227884"/>
    <lineage>
        <taxon>Eukaryota</taxon>
        <taxon>Metazoa</taxon>
        <taxon>Ecdysozoa</taxon>
        <taxon>Nematoda</taxon>
        <taxon>Chromadorea</taxon>
        <taxon>Rhabditida</taxon>
        <taxon>Tylenchina</taxon>
        <taxon>Panagrolaimomorpha</taxon>
        <taxon>Panagrolaimoidea</taxon>
        <taxon>Panagrolaimidae</taxon>
        <taxon>Panagrolaimus</taxon>
    </lineage>
</organism>
<keyword evidence="2" id="KW-0732">Signal</keyword>
<accession>A0A914Q610</accession>
<evidence type="ECO:0000256" key="1">
    <source>
        <dbReference type="SAM" id="MobiDB-lite"/>
    </source>
</evidence>
<feature type="compositionally biased region" description="Low complexity" evidence="1">
    <location>
        <begin position="145"/>
        <end position="167"/>
    </location>
</feature>
<sequence length="213" mass="23804">MKGIIYFCGVLMVFVSARPQQDRNLCKKNPELPYCKIENLEFHISRVISAEPEPDPNVYSKKLIEPDQNSSAPNPILSNTERELAIKDSKQPIEVLVEEHQAKKIRDKREIDDSDTTEAEYLTYRRQRAKILNELNDLDDEQRYRSSSSSDSSSLSRYYPSDSSSSFASRYPSYGHSLYGNPSYGYGGNTFGIGSGLNVMGVGVSSGLGLNIG</sequence>
<dbReference type="AlphaFoldDB" id="A0A914Q610"/>
<feature type="region of interest" description="Disordered" evidence="1">
    <location>
        <begin position="141"/>
        <end position="167"/>
    </location>
</feature>